<keyword evidence="4" id="KW-1185">Reference proteome</keyword>
<dbReference type="SUPFAM" id="SSF52317">
    <property type="entry name" value="Class I glutamine amidotransferase-like"/>
    <property type="match status" value="1"/>
</dbReference>
<dbReference type="EMBL" id="CAJZBQ010000057">
    <property type="protein sequence ID" value="CAG9334109.1"/>
    <property type="molecule type" value="Genomic_DNA"/>
</dbReference>
<dbReference type="InterPro" id="IPR029062">
    <property type="entry name" value="Class_I_gatase-like"/>
</dbReference>
<dbReference type="Pfam" id="PF01965">
    <property type="entry name" value="DJ-1_PfpI"/>
    <property type="match status" value="1"/>
</dbReference>
<gene>
    <name evidence="3" type="ORF">BSTOLATCC_MIC59908</name>
</gene>
<comment type="similarity">
    <text evidence="1">Belongs to the peptidase C56 family.</text>
</comment>
<dbReference type="InterPro" id="IPR006286">
    <property type="entry name" value="C56_PfpI-like"/>
</dbReference>
<dbReference type="AlphaFoldDB" id="A0AAU9K8X7"/>
<dbReference type="PANTHER" id="PTHR42733">
    <property type="entry name" value="DJ-1 PROTEIN"/>
    <property type="match status" value="1"/>
</dbReference>
<evidence type="ECO:0000259" key="2">
    <source>
        <dbReference type="Pfam" id="PF01965"/>
    </source>
</evidence>
<evidence type="ECO:0000313" key="4">
    <source>
        <dbReference type="Proteomes" id="UP001162131"/>
    </source>
</evidence>
<protein>
    <recommendedName>
        <fullName evidence="2">DJ-1/PfpI domain-containing protein</fullName>
    </recommendedName>
</protein>
<dbReference type="CDD" id="cd03169">
    <property type="entry name" value="GATase1_PfpI_1"/>
    <property type="match status" value="1"/>
</dbReference>
<reference evidence="3" key="1">
    <citation type="submission" date="2021-09" db="EMBL/GenBank/DDBJ databases">
        <authorList>
            <consortium name="AG Swart"/>
            <person name="Singh M."/>
            <person name="Singh A."/>
            <person name="Seah K."/>
            <person name="Emmerich C."/>
        </authorList>
    </citation>
    <scope>NUCLEOTIDE SEQUENCE</scope>
    <source>
        <strain evidence="3">ATCC30299</strain>
    </source>
</reference>
<dbReference type="NCBIfam" id="TIGR01382">
    <property type="entry name" value="PfpI"/>
    <property type="match status" value="1"/>
</dbReference>
<evidence type="ECO:0000256" key="1">
    <source>
        <dbReference type="ARBA" id="ARBA00008542"/>
    </source>
</evidence>
<organism evidence="3 4">
    <name type="scientific">Blepharisma stoltei</name>
    <dbReference type="NCBI Taxonomy" id="1481888"/>
    <lineage>
        <taxon>Eukaryota</taxon>
        <taxon>Sar</taxon>
        <taxon>Alveolata</taxon>
        <taxon>Ciliophora</taxon>
        <taxon>Postciliodesmatophora</taxon>
        <taxon>Heterotrichea</taxon>
        <taxon>Heterotrichida</taxon>
        <taxon>Blepharismidae</taxon>
        <taxon>Blepharisma</taxon>
    </lineage>
</organism>
<evidence type="ECO:0000313" key="3">
    <source>
        <dbReference type="EMBL" id="CAG9334109.1"/>
    </source>
</evidence>
<dbReference type="PROSITE" id="PS51276">
    <property type="entry name" value="PEPTIDASE_C56_PFPI"/>
    <property type="match status" value="1"/>
</dbReference>
<dbReference type="Proteomes" id="UP001162131">
    <property type="component" value="Unassembled WGS sequence"/>
</dbReference>
<comment type="caution">
    <text evidence="3">The sequence shown here is derived from an EMBL/GenBank/DDBJ whole genome shotgun (WGS) entry which is preliminary data.</text>
</comment>
<feature type="domain" description="DJ-1/PfpI" evidence="2">
    <location>
        <begin position="4"/>
        <end position="186"/>
    </location>
</feature>
<sequence>MPAKKILALTGDYAEDYEIMVPVQLLSMVGHIVHTVCPDKQAGDYTLTSVHDLELGLQTYYSIDGHRFTLNKTFSEVNEAEYDALFITGGGAPEYIRLNPRVIEIVQHFANNNKPIGTVGHGVQVLAAAGVLRGRKVTGYIACEPEVAISGGTYVKKDWGETNVDGNLVSCVAWSGHETFVAEFLKVLGTTIEL</sequence>
<name>A0AAU9K8X7_9CILI</name>
<dbReference type="InterPro" id="IPR002818">
    <property type="entry name" value="DJ-1/PfpI"/>
</dbReference>
<dbReference type="Gene3D" id="3.40.50.880">
    <property type="match status" value="1"/>
</dbReference>
<accession>A0AAU9K8X7</accession>
<proteinExistence type="inferred from homology"/>
<dbReference type="PANTHER" id="PTHR42733:SF2">
    <property type="entry name" value="DJ-1_THIJ_PFPI FAMILY PROTEIN"/>
    <property type="match status" value="1"/>
</dbReference>